<keyword evidence="8" id="KW-0999">Mitochondrion inner membrane</keyword>
<protein>
    <recommendedName>
        <fullName evidence="5">NADH dehydrogenase [ubiquinone] 1 beta subcomplex subunit 7</fullName>
    </recommendedName>
</protein>
<reference evidence="13" key="1">
    <citation type="submission" date="2021-01" db="EMBL/GenBank/DDBJ databases">
        <authorList>
            <person name="Corre E."/>
            <person name="Pelletier E."/>
            <person name="Niang G."/>
            <person name="Scheremetjew M."/>
            <person name="Finn R."/>
            <person name="Kale V."/>
            <person name="Holt S."/>
            <person name="Cochrane G."/>
            <person name="Meng A."/>
            <person name="Brown T."/>
            <person name="Cohen L."/>
        </authorList>
    </citation>
    <scope>NUCLEOTIDE SEQUENCE</scope>
    <source>
        <strain evidence="13">CCMP3278</strain>
    </source>
</reference>
<evidence type="ECO:0000256" key="3">
    <source>
        <dbReference type="ARBA" id="ARBA00004637"/>
    </source>
</evidence>
<dbReference type="EMBL" id="HBFP01013323">
    <property type="protein sequence ID" value="CAD8825232.1"/>
    <property type="molecule type" value="Transcribed_RNA"/>
</dbReference>
<keyword evidence="11" id="KW-0472">Membrane</keyword>
<dbReference type="GO" id="GO:0005758">
    <property type="term" value="C:mitochondrial intermembrane space"/>
    <property type="evidence" value="ECO:0007669"/>
    <property type="project" value="UniProtKB-SubCell"/>
</dbReference>
<evidence type="ECO:0000256" key="11">
    <source>
        <dbReference type="ARBA" id="ARBA00023136"/>
    </source>
</evidence>
<organism evidence="13">
    <name type="scientific">Timspurckia oligopyrenoides</name>
    <dbReference type="NCBI Taxonomy" id="708627"/>
    <lineage>
        <taxon>Eukaryota</taxon>
        <taxon>Rhodophyta</taxon>
        <taxon>Bangiophyceae</taxon>
        <taxon>Porphyridiales</taxon>
        <taxon>Porphyridiaceae</taxon>
        <taxon>Timspurckia</taxon>
    </lineage>
</organism>
<keyword evidence="6" id="KW-0813">Transport</keyword>
<dbReference type="InterPro" id="IPR008698">
    <property type="entry name" value="NDUB7"/>
</dbReference>
<evidence type="ECO:0000256" key="1">
    <source>
        <dbReference type="ARBA" id="ARBA00003195"/>
    </source>
</evidence>
<dbReference type="AlphaFoldDB" id="A0A7S1EUW7"/>
<evidence type="ECO:0000256" key="5">
    <source>
        <dbReference type="ARBA" id="ARBA00018677"/>
    </source>
</evidence>
<keyword evidence="7" id="KW-0679">Respiratory chain</keyword>
<evidence type="ECO:0000256" key="12">
    <source>
        <dbReference type="ARBA" id="ARBA00023157"/>
    </source>
</evidence>
<keyword evidence="12" id="KW-1015">Disulfide bond</keyword>
<keyword evidence="9" id="KW-0249">Electron transport</keyword>
<dbReference type="PANTHER" id="PTHR20900:SF0">
    <property type="entry name" value="NADH DEHYDROGENASE [UBIQUINONE] 1 BETA SUBCOMPLEX SUBUNIT 7"/>
    <property type="match status" value="1"/>
</dbReference>
<dbReference type="Pfam" id="PF05676">
    <property type="entry name" value="NDUF_B7"/>
    <property type="match status" value="1"/>
</dbReference>
<comment type="function">
    <text evidence="1">Accessory subunit of the mitochondrial membrane respiratory chain NADH dehydrogenase (Complex I), that is believed not to be involved in catalysis. Complex I functions in the transfer of electrons from NADH to the respiratory chain. The immediate electron acceptor for the enzyme is believed to be ubiquinone.</text>
</comment>
<dbReference type="PANTHER" id="PTHR20900">
    <property type="entry name" value="NADH:UBIQUINONE OXIDOREDUCTASE B18-LIKE SUBUNIT"/>
    <property type="match status" value="1"/>
</dbReference>
<evidence type="ECO:0000256" key="6">
    <source>
        <dbReference type="ARBA" id="ARBA00022448"/>
    </source>
</evidence>
<evidence type="ECO:0000313" key="13">
    <source>
        <dbReference type="EMBL" id="CAD8825232.1"/>
    </source>
</evidence>
<proteinExistence type="inferred from homology"/>
<sequence length="103" mass="12508">MTNHEEEEHLLSDEKPPMILTKEEMRRAMIPLHMRDSCAHLLIPLNKCRMDNSWLPWTCHPEKAAYEKCEHYEYLRRVREAKRIHEQKVLEKEKLKNQTESNL</sequence>
<evidence type="ECO:0000256" key="8">
    <source>
        <dbReference type="ARBA" id="ARBA00022792"/>
    </source>
</evidence>
<gene>
    <name evidence="13" type="ORF">TOLI1172_LOCUS9631</name>
</gene>
<comment type="similarity">
    <text evidence="4">Belongs to the complex I NDUFB7 subunit family.</text>
</comment>
<accession>A0A7S1EUW7</accession>
<evidence type="ECO:0000256" key="7">
    <source>
        <dbReference type="ARBA" id="ARBA00022660"/>
    </source>
</evidence>
<comment type="subcellular location">
    <subcellularLocation>
        <location evidence="3">Mitochondrion inner membrane</location>
        <topology evidence="3">Peripheral membrane protein</topology>
    </subcellularLocation>
    <subcellularLocation>
        <location evidence="2">Mitochondrion intermembrane space</location>
    </subcellularLocation>
</comment>
<keyword evidence="10" id="KW-0496">Mitochondrion</keyword>
<evidence type="ECO:0000256" key="10">
    <source>
        <dbReference type="ARBA" id="ARBA00023128"/>
    </source>
</evidence>
<name>A0A7S1EUW7_9RHOD</name>
<evidence type="ECO:0000256" key="9">
    <source>
        <dbReference type="ARBA" id="ARBA00022982"/>
    </source>
</evidence>
<evidence type="ECO:0000256" key="4">
    <source>
        <dbReference type="ARBA" id="ARBA00008006"/>
    </source>
</evidence>
<evidence type="ECO:0000256" key="2">
    <source>
        <dbReference type="ARBA" id="ARBA00004569"/>
    </source>
</evidence>
<dbReference type="GO" id="GO:0005743">
    <property type="term" value="C:mitochondrial inner membrane"/>
    <property type="evidence" value="ECO:0007669"/>
    <property type="project" value="UniProtKB-SubCell"/>
</dbReference>